<accession>A0A9W6I6Q9</accession>
<dbReference type="Pfam" id="PF13761">
    <property type="entry name" value="DUF4166"/>
    <property type="match status" value="1"/>
</dbReference>
<organism evidence="2 3">
    <name type="scientific">Streptosporangium carneum</name>
    <dbReference type="NCBI Taxonomy" id="47481"/>
    <lineage>
        <taxon>Bacteria</taxon>
        <taxon>Bacillati</taxon>
        <taxon>Actinomycetota</taxon>
        <taxon>Actinomycetes</taxon>
        <taxon>Streptosporangiales</taxon>
        <taxon>Streptosporangiaceae</taxon>
        <taxon>Streptosporangium</taxon>
    </lineage>
</organism>
<dbReference type="RefSeq" id="WP_271221392.1">
    <property type="nucleotide sequence ID" value="NZ_BAAAVD010000038.1"/>
</dbReference>
<sequence length="226" mass="25173">MTSIFQRALGSDFARLHPQLQRRFSVGVDSGRGCVGSGVMERIWHGGAFVRPFLLVGGRRNVLLPRTGRDVPFTIENYPYLDSYGRETVTFVRTFEMAGGPRRFDATMIYDSGSGRVVDYLGSHQHIATGLEFEVDDRGALVIRSGGQRFLEGPLNCRIPPVVSGTAVVRESYDDEAERFRIAVTVSNHRFGPLFGYWGSFTARYVDVAGTAVPANVKPRREEARH</sequence>
<feature type="domain" description="DUF4166" evidence="1">
    <location>
        <begin position="16"/>
        <end position="201"/>
    </location>
</feature>
<evidence type="ECO:0000313" key="3">
    <source>
        <dbReference type="Proteomes" id="UP001143474"/>
    </source>
</evidence>
<reference evidence="2" key="1">
    <citation type="journal article" date="2014" name="Int. J. Syst. Evol. Microbiol.">
        <title>Complete genome sequence of Corynebacterium casei LMG S-19264T (=DSM 44701T), isolated from a smear-ripened cheese.</title>
        <authorList>
            <consortium name="US DOE Joint Genome Institute (JGI-PGF)"/>
            <person name="Walter F."/>
            <person name="Albersmeier A."/>
            <person name="Kalinowski J."/>
            <person name="Ruckert C."/>
        </authorList>
    </citation>
    <scope>NUCLEOTIDE SEQUENCE</scope>
    <source>
        <strain evidence="2">VKM Ac-2007</strain>
    </source>
</reference>
<dbReference type="Proteomes" id="UP001143474">
    <property type="component" value="Unassembled WGS sequence"/>
</dbReference>
<dbReference type="InterPro" id="IPR025311">
    <property type="entry name" value="DUF4166"/>
</dbReference>
<gene>
    <name evidence="2" type="ORF">GCM10017600_65060</name>
</gene>
<dbReference type="EMBL" id="BSEV01000020">
    <property type="protein sequence ID" value="GLK13095.1"/>
    <property type="molecule type" value="Genomic_DNA"/>
</dbReference>
<proteinExistence type="predicted"/>
<comment type="caution">
    <text evidence="2">The sequence shown here is derived from an EMBL/GenBank/DDBJ whole genome shotgun (WGS) entry which is preliminary data.</text>
</comment>
<reference evidence="2" key="2">
    <citation type="submission" date="2023-01" db="EMBL/GenBank/DDBJ databases">
        <authorList>
            <person name="Sun Q."/>
            <person name="Evtushenko L."/>
        </authorList>
    </citation>
    <scope>NUCLEOTIDE SEQUENCE</scope>
    <source>
        <strain evidence="2">VKM Ac-2007</strain>
    </source>
</reference>
<keyword evidence="3" id="KW-1185">Reference proteome</keyword>
<protein>
    <recommendedName>
        <fullName evidence="1">DUF4166 domain-containing protein</fullName>
    </recommendedName>
</protein>
<evidence type="ECO:0000259" key="1">
    <source>
        <dbReference type="Pfam" id="PF13761"/>
    </source>
</evidence>
<evidence type="ECO:0000313" key="2">
    <source>
        <dbReference type="EMBL" id="GLK13095.1"/>
    </source>
</evidence>
<dbReference type="AlphaFoldDB" id="A0A9W6I6Q9"/>
<name>A0A9W6I6Q9_9ACTN</name>